<keyword evidence="2" id="KW-1185">Reference proteome</keyword>
<evidence type="ECO:0000313" key="1">
    <source>
        <dbReference type="EMBL" id="MDW8550922.1"/>
    </source>
</evidence>
<comment type="caution">
    <text evidence="1">The sequence shown here is derived from an EMBL/GenBank/DDBJ whole genome shotgun (WGS) entry which is preliminary data.</text>
</comment>
<name>A0ABU4JMP3_9FLAO</name>
<evidence type="ECO:0000313" key="2">
    <source>
        <dbReference type="Proteomes" id="UP001204439"/>
    </source>
</evidence>
<evidence type="ECO:0008006" key="3">
    <source>
        <dbReference type="Google" id="ProtNLM"/>
    </source>
</evidence>
<dbReference type="EMBL" id="JAMXLT020000050">
    <property type="protein sequence ID" value="MDW8550922.1"/>
    <property type="molecule type" value="Genomic_DNA"/>
</dbReference>
<organism evidence="1 2">
    <name type="scientific">Epilithonimonas ginsengisoli</name>
    <dbReference type="NCBI Taxonomy" id="1245592"/>
    <lineage>
        <taxon>Bacteria</taxon>
        <taxon>Pseudomonadati</taxon>
        <taxon>Bacteroidota</taxon>
        <taxon>Flavobacteriia</taxon>
        <taxon>Flavobacteriales</taxon>
        <taxon>Weeksellaceae</taxon>
        <taxon>Chryseobacterium group</taxon>
        <taxon>Epilithonimonas</taxon>
    </lineage>
</organism>
<reference evidence="1 2" key="1">
    <citation type="submission" date="2023-11" db="EMBL/GenBank/DDBJ databases">
        <title>First isolation, identification, and characterization of non-pathogenic Epilithonimonas ginsengisoli isolated from diseased farmed rainbow trout (Oncorhynchus mykiss) in Chile.</title>
        <authorList>
            <person name="Miranda C.D."/>
            <person name="Irgang R."/>
            <person name="Concha C."/>
            <person name="Rojas R."/>
            <person name="Avendano R."/>
        </authorList>
    </citation>
    <scope>NUCLEOTIDE SEQUENCE [LARGE SCALE GENOMIC DNA]</scope>
    <source>
        <strain evidence="1 2">FP99</strain>
    </source>
</reference>
<sequence length="216" mass="25706">MKALFLLLMLTFCFTNCETKKNDKITHKKTDTTEIKSDSIVLREYKIEELQKEVPKINLSKKDSVNKTFNILIKGSKNYSSLNKSKIFYCVYPVLNKLYFLDKIKKGITIKTENNLEISEIYYENKFTAEEVFENLKKQLTDKNNEFEKGNYFFDYFKRGTVYILEDNKIISIIYNPFTYPKTDKTIDLFLSNNDNNNKFKFIIRTYMIGSYEQIK</sequence>
<dbReference type="RefSeq" id="WP_063971425.1">
    <property type="nucleotide sequence ID" value="NZ_JAMXLT020000050.1"/>
</dbReference>
<protein>
    <recommendedName>
        <fullName evidence="3">Lipoprotein</fullName>
    </recommendedName>
</protein>
<accession>A0ABU4JMP3</accession>
<dbReference type="Proteomes" id="UP001204439">
    <property type="component" value="Unassembled WGS sequence"/>
</dbReference>
<gene>
    <name evidence="1" type="ORF">NG800_018490</name>
</gene>
<proteinExistence type="predicted"/>